<name>A0A838XWU9_9HYPH</name>
<evidence type="ECO:0000256" key="1">
    <source>
        <dbReference type="ARBA" id="ARBA00022729"/>
    </source>
</evidence>
<dbReference type="InterPro" id="IPR038404">
    <property type="entry name" value="TRAP_DctP_sf"/>
</dbReference>
<keyword evidence="1 2" id="KW-0732">Signal</keyword>
<dbReference type="RefSeq" id="WP_181759584.1">
    <property type="nucleotide sequence ID" value="NZ_BMCR01000006.1"/>
</dbReference>
<comment type="caution">
    <text evidence="3">The sequence shown here is derived from an EMBL/GenBank/DDBJ whole genome shotgun (WGS) entry which is preliminary data.</text>
</comment>
<dbReference type="CDD" id="cd13665">
    <property type="entry name" value="PBP2_TRAP_Dctp3_4"/>
    <property type="match status" value="1"/>
</dbReference>
<sequence length="344" mass="36507">MKRFAGLVTGGLVAVAATLGFAVPAAQAETTLVLSSWLPPKHPIVAKVMKPWARDVAKATDGRVKVRVLAKPLGAPPAHYDLARDGVADITYGLHSFTKDDRFLRSRIGQFSFLGDNAVAVSKAYWDVYGGQLDAQGEHEGVKLLGLFAHGPGMFHNNRRKIESPEDFAGLKIRTPGGYIAALSQDLGITTQFMGPGEVYEKLSRGVIDGVTFPMEALKAFRLTDHLTSTMTVPGGMYNTSWFLVMNQAKWDALSDEDKAALEELSGAAFAERAGAVWDAADAGGAELVAGTDIEVYAANDAVLSAIKEAAARHEAAWAEAVAAQGFDGAAALADLRARTGVAY</sequence>
<dbReference type="PANTHER" id="PTHR33376">
    <property type="match status" value="1"/>
</dbReference>
<dbReference type="PANTHER" id="PTHR33376:SF15">
    <property type="entry name" value="BLL6794 PROTEIN"/>
    <property type="match status" value="1"/>
</dbReference>
<dbReference type="Pfam" id="PF03480">
    <property type="entry name" value="DctP"/>
    <property type="match status" value="1"/>
</dbReference>
<dbReference type="NCBIfam" id="NF037995">
    <property type="entry name" value="TRAP_S1"/>
    <property type="match status" value="1"/>
</dbReference>
<accession>A0A838XWU9</accession>
<keyword evidence="4" id="KW-1185">Reference proteome</keyword>
<dbReference type="InterPro" id="IPR018389">
    <property type="entry name" value="DctP_fam"/>
</dbReference>
<reference evidence="3 4" key="1">
    <citation type="submission" date="2020-07" db="EMBL/GenBank/DDBJ databases">
        <authorList>
            <person name="Li M."/>
        </authorList>
    </citation>
    <scope>NUCLEOTIDE SEQUENCE [LARGE SCALE GENOMIC DNA]</scope>
    <source>
        <strain evidence="3 4">DSM 23284</strain>
    </source>
</reference>
<dbReference type="EMBL" id="JACEON010000005">
    <property type="protein sequence ID" value="MBA4611383.1"/>
    <property type="molecule type" value="Genomic_DNA"/>
</dbReference>
<proteinExistence type="predicted"/>
<evidence type="ECO:0000313" key="4">
    <source>
        <dbReference type="Proteomes" id="UP000559404"/>
    </source>
</evidence>
<evidence type="ECO:0000313" key="3">
    <source>
        <dbReference type="EMBL" id="MBA4611383.1"/>
    </source>
</evidence>
<gene>
    <name evidence="3" type="ORF">H1W37_06960</name>
</gene>
<dbReference type="Gene3D" id="3.40.190.170">
    <property type="entry name" value="Bacterial extracellular solute-binding protein, family 7"/>
    <property type="match status" value="1"/>
</dbReference>
<dbReference type="GO" id="GO:0055085">
    <property type="term" value="P:transmembrane transport"/>
    <property type="evidence" value="ECO:0007669"/>
    <property type="project" value="InterPro"/>
</dbReference>
<reference evidence="3 4" key="2">
    <citation type="submission" date="2020-08" db="EMBL/GenBank/DDBJ databases">
        <title>Stappia taiwanensis sp. nov., isolated from a coastal thermal spring.</title>
        <authorList>
            <person name="Kampfer P."/>
        </authorList>
    </citation>
    <scope>NUCLEOTIDE SEQUENCE [LARGE SCALE GENOMIC DNA]</scope>
    <source>
        <strain evidence="3 4">DSM 23284</strain>
    </source>
</reference>
<dbReference type="AlphaFoldDB" id="A0A838XWU9"/>
<feature type="chain" id="PRO_5032584191" evidence="2">
    <location>
        <begin position="29"/>
        <end position="344"/>
    </location>
</feature>
<evidence type="ECO:0000256" key="2">
    <source>
        <dbReference type="SAM" id="SignalP"/>
    </source>
</evidence>
<organism evidence="3 4">
    <name type="scientific">Stappia taiwanensis</name>
    <dbReference type="NCBI Taxonomy" id="992267"/>
    <lineage>
        <taxon>Bacteria</taxon>
        <taxon>Pseudomonadati</taxon>
        <taxon>Pseudomonadota</taxon>
        <taxon>Alphaproteobacteria</taxon>
        <taxon>Hyphomicrobiales</taxon>
        <taxon>Stappiaceae</taxon>
        <taxon>Stappia</taxon>
    </lineage>
</organism>
<feature type="signal peptide" evidence="2">
    <location>
        <begin position="1"/>
        <end position="28"/>
    </location>
</feature>
<dbReference type="Proteomes" id="UP000559404">
    <property type="component" value="Unassembled WGS sequence"/>
</dbReference>
<protein>
    <submittedName>
        <fullName evidence="3">TRAP transporter substrate-binding protein</fullName>
    </submittedName>
</protein>